<dbReference type="EMBL" id="KK198758">
    <property type="protein sequence ID" value="KCW70743.1"/>
    <property type="molecule type" value="Genomic_DNA"/>
</dbReference>
<dbReference type="AlphaFoldDB" id="A0A059BWW8"/>
<protein>
    <submittedName>
        <fullName evidence="1">Uncharacterized protein</fullName>
    </submittedName>
</protein>
<accession>A0A059BWW8</accession>
<reference evidence="1" key="1">
    <citation type="submission" date="2013-07" db="EMBL/GenBank/DDBJ databases">
        <title>The genome of Eucalyptus grandis.</title>
        <authorList>
            <person name="Schmutz J."/>
            <person name="Hayes R."/>
            <person name="Myburg A."/>
            <person name="Tuskan G."/>
            <person name="Grattapaglia D."/>
            <person name="Rokhsar D.S."/>
        </authorList>
    </citation>
    <scope>NUCLEOTIDE SEQUENCE</scope>
    <source>
        <tissue evidence="1">Leaf extractions</tissue>
    </source>
</reference>
<dbReference type="InParanoid" id="A0A059BWW8"/>
<evidence type="ECO:0000313" key="1">
    <source>
        <dbReference type="EMBL" id="KCW70743.1"/>
    </source>
</evidence>
<proteinExistence type="predicted"/>
<dbReference type="Gramene" id="KCW70743">
    <property type="protein sequence ID" value="KCW70743"/>
    <property type="gene ID" value="EUGRSUZ_F03912"/>
</dbReference>
<sequence length="111" mass="12585">MMIKSEQGNQMPPLLVADCKLSIITFLIQKLTRDMKREAASCMRKQSYDMLPCSLQQANFPTSRNETNTKFPGFLSQKDPVALSRTGMNQYKYAPLILIVRDLESRLAPGN</sequence>
<organism evidence="1">
    <name type="scientific">Eucalyptus grandis</name>
    <name type="common">Flooded gum</name>
    <dbReference type="NCBI Taxonomy" id="71139"/>
    <lineage>
        <taxon>Eukaryota</taxon>
        <taxon>Viridiplantae</taxon>
        <taxon>Streptophyta</taxon>
        <taxon>Embryophyta</taxon>
        <taxon>Tracheophyta</taxon>
        <taxon>Spermatophyta</taxon>
        <taxon>Magnoliopsida</taxon>
        <taxon>eudicotyledons</taxon>
        <taxon>Gunneridae</taxon>
        <taxon>Pentapetalae</taxon>
        <taxon>rosids</taxon>
        <taxon>malvids</taxon>
        <taxon>Myrtales</taxon>
        <taxon>Myrtaceae</taxon>
        <taxon>Myrtoideae</taxon>
        <taxon>Eucalypteae</taxon>
        <taxon>Eucalyptus</taxon>
    </lineage>
</organism>
<name>A0A059BWW8_EUCGR</name>
<gene>
    <name evidence="1" type="ORF">EUGRSUZ_F03912</name>
</gene>